<keyword evidence="12" id="KW-0624">Polysaccharide degradation</keyword>
<comment type="subcellular location">
    <subcellularLocation>
        <location evidence="2">Cell membrane</location>
    </subcellularLocation>
    <subcellularLocation>
        <location evidence="1">Secreted</location>
        <location evidence="1">Cell wall</location>
    </subcellularLocation>
</comment>
<keyword evidence="5" id="KW-0964">Secreted</keyword>
<evidence type="ECO:0000256" key="7">
    <source>
        <dbReference type="ARBA" id="ARBA00022801"/>
    </source>
</evidence>
<dbReference type="SUPFAM" id="SSF51445">
    <property type="entry name" value="(Trans)glycosidases"/>
    <property type="match status" value="1"/>
</dbReference>
<evidence type="ECO:0000256" key="1">
    <source>
        <dbReference type="ARBA" id="ARBA00004191"/>
    </source>
</evidence>
<evidence type="ECO:0000256" key="11">
    <source>
        <dbReference type="ARBA" id="ARBA00023316"/>
    </source>
</evidence>
<keyword evidence="9" id="KW-0325">Glycoprotein</keyword>
<evidence type="ECO:0000256" key="15">
    <source>
        <dbReference type="ARBA" id="ARBA00043078"/>
    </source>
</evidence>
<sequence>MSNDNVLPFATAICYSGYREGQNPREGIYPSYEQVKEDLLILHDQWCYLRLYDCGPHAEIVLNVIESEHLNFKLMLGADIGAEQVNPNCPWGAQYSDDELAKNAKANQAQIEKLIELANAYPEIISAVSIGNEASVDWTDHLVPVERLVGYAQQVKNNVKQPVTFCENYVPWCQKLQPLVEVIDFISIHTYPAWEYQTIETALAYTIENYQSVANAYPDKQIVITEAGWTTASNGRGIECWNASPELQAIYYQQLLAWSKENKITTFIFEAFDEPWKGSGDDNEPEKHWGLFYVDRTPKLVMRETA</sequence>
<name>A0ABQ6H2N5_9GAMM</name>
<organism evidence="16 17">
    <name type="scientific">Thalassotalea eurytherma</name>
    <dbReference type="NCBI Taxonomy" id="1144278"/>
    <lineage>
        <taxon>Bacteria</taxon>
        <taxon>Pseudomonadati</taxon>
        <taxon>Pseudomonadota</taxon>
        <taxon>Gammaproteobacteria</taxon>
        <taxon>Alteromonadales</taxon>
        <taxon>Colwelliaceae</taxon>
        <taxon>Thalassotalea</taxon>
    </lineage>
</organism>
<dbReference type="Gene3D" id="3.20.20.80">
    <property type="entry name" value="Glycosidases"/>
    <property type="match status" value="1"/>
</dbReference>
<accession>A0ABQ6H2N5</accession>
<keyword evidence="10" id="KW-0119">Carbohydrate metabolism</keyword>
<evidence type="ECO:0000256" key="5">
    <source>
        <dbReference type="ARBA" id="ARBA00022525"/>
    </source>
</evidence>
<evidence type="ECO:0000256" key="13">
    <source>
        <dbReference type="ARBA" id="ARBA00037649"/>
    </source>
</evidence>
<keyword evidence="11" id="KW-0961">Cell wall biogenesis/degradation</keyword>
<gene>
    <name evidence="16" type="ORF">theurythT_05290</name>
</gene>
<dbReference type="InterPro" id="IPR000490">
    <property type="entry name" value="Glyco_hydro_17"/>
</dbReference>
<evidence type="ECO:0000256" key="8">
    <source>
        <dbReference type="ARBA" id="ARBA00023136"/>
    </source>
</evidence>
<protein>
    <recommendedName>
        <fullName evidence="15">Endo-1,3-beta-glucanase btgC</fullName>
    </recommendedName>
    <alternativeName>
        <fullName evidence="14">Laminarinase btgC</fullName>
    </alternativeName>
</protein>
<evidence type="ECO:0000256" key="10">
    <source>
        <dbReference type="ARBA" id="ARBA00023277"/>
    </source>
</evidence>
<keyword evidence="3" id="KW-1003">Cell membrane</keyword>
<dbReference type="PANTHER" id="PTHR16631">
    <property type="entry name" value="GLUCAN 1,3-BETA-GLUCOSIDASE"/>
    <property type="match status" value="1"/>
</dbReference>
<evidence type="ECO:0000313" key="16">
    <source>
        <dbReference type="EMBL" id="GLX81077.1"/>
    </source>
</evidence>
<evidence type="ECO:0000256" key="9">
    <source>
        <dbReference type="ARBA" id="ARBA00023180"/>
    </source>
</evidence>
<keyword evidence="8" id="KW-0472">Membrane</keyword>
<evidence type="ECO:0000256" key="6">
    <source>
        <dbReference type="ARBA" id="ARBA00022729"/>
    </source>
</evidence>
<dbReference type="EMBL" id="BSSU01000002">
    <property type="protein sequence ID" value="GLX81077.1"/>
    <property type="molecule type" value="Genomic_DNA"/>
</dbReference>
<dbReference type="PANTHER" id="PTHR16631:SF17">
    <property type="entry name" value="GLUCAN ENDO-1,3-BETA-GLUCOSIDASE BTGC"/>
    <property type="match status" value="1"/>
</dbReference>
<keyword evidence="7" id="KW-0378">Hydrolase</keyword>
<comment type="function">
    <text evidence="13">Glucanases play a role in cell expansion during growth, in cell-cell fusion during mating, and in spore release during sporulation. This enzyme may be involved in beta-glucan degradation. Active on laminarin and lichenan.</text>
</comment>
<reference evidence="16 17" key="1">
    <citation type="submission" date="2023-03" db="EMBL/GenBank/DDBJ databases">
        <title>Draft genome sequence of Thalassotalea eurytherma JCM 18482T.</title>
        <authorList>
            <person name="Sawabe T."/>
        </authorList>
    </citation>
    <scope>NUCLEOTIDE SEQUENCE [LARGE SCALE GENOMIC DNA]</scope>
    <source>
        <strain evidence="16 17">JCM 18482</strain>
    </source>
</reference>
<keyword evidence="6" id="KW-0732">Signal</keyword>
<keyword evidence="17" id="KW-1185">Reference proteome</keyword>
<evidence type="ECO:0000256" key="3">
    <source>
        <dbReference type="ARBA" id="ARBA00022475"/>
    </source>
</evidence>
<evidence type="ECO:0000256" key="12">
    <source>
        <dbReference type="ARBA" id="ARBA00023326"/>
    </source>
</evidence>
<evidence type="ECO:0000313" key="17">
    <source>
        <dbReference type="Proteomes" id="UP001157133"/>
    </source>
</evidence>
<comment type="caution">
    <text evidence="16">The sequence shown here is derived from an EMBL/GenBank/DDBJ whole genome shotgun (WGS) entry which is preliminary data.</text>
</comment>
<dbReference type="InterPro" id="IPR050732">
    <property type="entry name" value="Beta-glucan_modifiers"/>
</dbReference>
<keyword evidence="4" id="KW-0134">Cell wall</keyword>
<evidence type="ECO:0000256" key="2">
    <source>
        <dbReference type="ARBA" id="ARBA00004236"/>
    </source>
</evidence>
<dbReference type="Pfam" id="PF00332">
    <property type="entry name" value="Glyco_hydro_17"/>
    <property type="match status" value="1"/>
</dbReference>
<dbReference type="RefSeq" id="WP_284206400.1">
    <property type="nucleotide sequence ID" value="NZ_BSSU01000002.1"/>
</dbReference>
<evidence type="ECO:0000256" key="4">
    <source>
        <dbReference type="ARBA" id="ARBA00022512"/>
    </source>
</evidence>
<dbReference type="InterPro" id="IPR017853">
    <property type="entry name" value="GH"/>
</dbReference>
<proteinExistence type="predicted"/>
<evidence type="ECO:0000256" key="14">
    <source>
        <dbReference type="ARBA" id="ARBA00042373"/>
    </source>
</evidence>
<dbReference type="Proteomes" id="UP001157133">
    <property type="component" value="Unassembled WGS sequence"/>
</dbReference>